<evidence type="ECO:0000313" key="1">
    <source>
        <dbReference type="EMBL" id="HIS74346.1"/>
    </source>
</evidence>
<reference evidence="1" key="2">
    <citation type="journal article" date="2021" name="PeerJ">
        <title>Extensive microbial diversity within the chicken gut microbiome revealed by metagenomics and culture.</title>
        <authorList>
            <person name="Gilroy R."/>
            <person name="Ravi A."/>
            <person name="Getino M."/>
            <person name="Pursley I."/>
            <person name="Horton D.L."/>
            <person name="Alikhan N.F."/>
            <person name="Baker D."/>
            <person name="Gharbi K."/>
            <person name="Hall N."/>
            <person name="Watson M."/>
            <person name="Adriaenssens E.M."/>
            <person name="Foster-Nyarko E."/>
            <person name="Jarju S."/>
            <person name="Secka A."/>
            <person name="Antonio M."/>
            <person name="Oren A."/>
            <person name="Chaudhuri R.R."/>
            <person name="La Ragione R."/>
            <person name="Hildebrand F."/>
            <person name="Pallen M.J."/>
        </authorList>
    </citation>
    <scope>NUCLEOTIDE SEQUENCE</scope>
    <source>
        <strain evidence="1">CHK152-2871</strain>
    </source>
</reference>
<accession>A0A9D1JXS6</accession>
<dbReference type="Proteomes" id="UP000886865">
    <property type="component" value="Unassembled WGS sequence"/>
</dbReference>
<sequence>MSNVKRFNQSNNNKKIAQLKTYLGFEYIKLKKDVNGLEFNVEHLLEYAKEIRYNICVARKVEDKSFVYNYFVEGSKLNLFLDAYFNGKIEGDIIDIDKLKPENLA</sequence>
<protein>
    <submittedName>
        <fullName evidence="1">Uncharacterized protein</fullName>
    </submittedName>
</protein>
<gene>
    <name evidence="1" type="ORF">IAA86_04930</name>
</gene>
<evidence type="ECO:0000313" key="2">
    <source>
        <dbReference type="Proteomes" id="UP000886865"/>
    </source>
</evidence>
<proteinExistence type="predicted"/>
<dbReference type="EMBL" id="DVJQ01000042">
    <property type="protein sequence ID" value="HIS74346.1"/>
    <property type="molecule type" value="Genomic_DNA"/>
</dbReference>
<organism evidence="1 2">
    <name type="scientific">Candidatus Galligastranaerophilus intestinavium</name>
    <dbReference type="NCBI Taxonomy" id="2840836"/>
    <lineage>
        <taxon>Bacteria</taxon>
        <taxon>Candidatus Galligastranaerophilus</taxon>
    </lineage>
</organism>
<reference evidence="1" key="1">
    <citation type="submission" date="2020-10" db="EMBL/GenBank/DDBJ databases">
        <authorList>
            <person name="Gilroy R."/>
        </authorList>
    </citation>
    <scope>NUCLEOTIDE SEQUENCE</scope>
    <source>
        <strain evidence="1">CHK152-2871</strain>
    </source>
</reference>
<name>A0A9D1JXS6_9BACT</name>
<dbReference type="AlphaFoldDB" id="A0A9D1JXS6"/>
<comment type="caution">
    <text evidence="1">The sequence shown here is derived from an EMBL/GenBank/DDBJ whole genome shotgun (WGS) entry which is preliminary data.</text>
</comment>